<proteinExistence type="predicted"/>
<comment type="caution">
    <text evidence="2">The sequence shown here is derived from an EMBL/GenBank/DDBJ whole genome shotgun (WGS) entry which is preliminary data.</text>
</comment>
<organism evidence="2 3">
    <name type="scientific">Liparis tanakae</name>
    <name type="common">Tanaka's snailfish</name>
    <dbReference type="NCBI Taxonomy" id="230148"/>
    <lineage>
        <taxon>Eukaryota</taxon>
        <taxon>Metazoa</taxon>
        <taxon>Chordata</taxon>
        <taxon>Craniata</taxon>
        <taxon>Vertebrata</taxon>
        <taxon>Euteleostomi</taxon>
        <taxon>Actinopterygii</taxon>
        <taxon>Neopterygii</taxon>
        <taxon>Teleostei</taxon>
        <taxon>Neoteleostei</taxon>
        <taxon>Acanthomorphata</taxon>
        <taxon>Eupercaria</taxon>
        <taxon>Perciformes</taxon>
        <taxon>Cottioidei</taxon>
        <taxon>Cottales</taxon>
        <taxon>Liparidae</taxon>
        <taxon>Liparis</taxon>
    </lineage>
</organism>
<dbReference type="AlphaFoldDB" id="A0A4Z2I7U7"/>
<accession>A0A4Z2I7U7</accession>
<dbReference type="EMBL" id="SRLO01000117">
    <property type="protein sequence ID" value="TNN74119.1"/>
    <property type="molecule type" value="Genomic_DNA"/>
</dbReference>
<sequence length="137" mass="15234">MCPLRPLTAPCDRKEGNNCHSDCSVYLEQQQAAGQTGHQQQVVFGPPGDLLQAANGKDVQTCRSLLQLLHPVPTHGVQHRLQRENNTDLGSGRYHVSEEVSNDPSRDLQEEDGGQDPQKLQEQTTREQPIRGPEDDM</sequence>
<evidence type="ECO:0000313" key="3">
    <source>
        <dbReference type="Proteomes" id="UP000314294"/>
    </source>
</evidence>
<protein>
    <submittedName>
        <fullName evidence="2">Uncharacterized protein</fullName>
    </submittedName>
</protein>
<feature type="region of interest" description="Disordered" evidence="1">
    <location>
        <begin position="73"/>
        <end position="137"/>
    </location>
</feature>
<feature type="compositionally biased region" description="Basic and acidic residues" evidence="1">
    <location>
        <begin position="124"/>
        <end position="137"/>
    </location>
</feature>
<reference evidence="2 3" key="1">
    <citation type="submission" date="2019-03" db="EMBL/GenBank/DDBJ databases">
        <title>First draft genome of Liparis tanakae, snailfish: a comprehensive survey of snailfish specific genes.</title>
        <authorList>
            <person name="Kim W."/>
            <person name="Song I."/>
            <person name="Jeong J.-H."/>
            <person name="Kim D."/>
            <person name="Kim S."/>
            <person name="Ryu S."/>
            <person name="Song J.Y."/>
            <person name="Lee S.K."/>
        </authorList>
    </citation>
    <scope>NUCLEOTIDE SEQUENCE [LARGE SCALE GENOMIC DNA]</scope>
    <source>
        <tissue evidence="2">Muscle</tissue>
    </source>
</reference>
<name>A0A4Z2I7U7_9TELE</name>
<dbReference type="Proteomes" id="UP000314294">
    <property type="component" value="Unassembled WGS sequence"/>
</dbReference>
<evidence type="ECO:0000313" key="2">
    <source>
        <dbReference type="EMBL" id="TNN74119.1"/>
    </source>
</evidence>
<gene>
    <name evidence="2" type="ORF">EYF80_015564</name>
</gene>
<keyword evidence="3" id="KW-1185">Reference proteome</keyword>
<evidence type="ECO:0000256" key="1">
    <source>
        <dbReference type="SAM" id="MobiDB-lite"/>
    </source>
</evidence>